<dbReference type="CDD" id="cd00038">
    <property type="entry name" value="CAP_ED"/>
    <property type="match status" value="1"/>
</dbReference>
<dbReference type="InterPro" id="IPR018490">
    <property type="entry name" value="cNMP-bd_dom_sf"/>
</dbReference>
<dbReference type="Pfam" id="PF00027">
    <property type="entry name" value="cNMP_binding"/>
    <property type="match status" value="1"/>
</dbReference>
<evidence type="ECO:0000259" key="1">
    <source>
        <dbReference type="PROSITE" id="PS50042"/>
    </source>
</evidence>
<dbReference type="InterPro" id="IPR014710">
    <property type="entry name" value="RmlC-like_jellyroll"/>
</dbReference>
<dbReference type="AlphaFoldDB" id="A0AAP2DGL6"/>
<evidence type="ECO:0000313" key="3">
    <source>
        <dbReference type="Proteomes" id="UP001319180"/>
    </source>
</evidence>
<evidence type="ECO:0000313" key="2">
    <source>
        <dbReference type="EMBL" id="MBT1689007.1"/>
    </source>
</evidence>
<gene>
    <name evidence="2" type="ORF">KK078_20750</name>
</gene>
<name>A0AAP2DGL6_9BACT</name>
<comment type="caution">
    <text evidence="2">The sequence shown here is derived from an EMBL/GenBank/DDBJ whole genome shotgun (WGS) entry which is preliminary data.</text>
</comment>
<dbReference type="RefSeq" id="WP_254092231.1">
    <property type="nucleotide sequence ID" value="NZ_JAHESC010000034.1"/>
</dbReference>
<sequence>MKEQKLLSYLGKFCPLNEASISILRDSLQFETYARGQTLWNAGEKPEEKYFLLEGLIRLYSYNEDGDDITVHFSDAGNFLADLDSFNSDIPSLVTAVAERDTEVIAFHKPTLERLAREIPEWSGLLARITEKALFDKVKIRSDLFQREARDRYLSFLTYFPNVANHVKAAHVASFLGISQYTLSHIKKELLHSDFLRNSKN</sequence>
<reference evidence="2 3" key="1">
    <citation type="submission" date="2021-05" db="EMBL/GenBank/DDBJ databases">
        <title>A Polyphasic approach of four new species of the genus Ohtaekwangia: Ohtaekwangia histidinii sp. nov., Ohtaekwangia cretensis sp. nov., Ohtaekwangia indiensis sp. nov., Ohtaekwangia reichenbachii sp. nov. from diverse environment.</title>
        <authorList>
            <person name="Octaviana S."/>
        </authorList>
    </citation>
    <scope>NUCLEOTIDE SEQUENCE [LARGE SCALE GENOMIC DNA]</scope>
    <source>
        <strain evidence="2 3">PWU37</strain>
    </source>
</reference>
<dbReference type="EMBL" id="JAHESC010000034">
    <property type="protein sequence ID" value="MBT1689007.1"/>
    <property type="molecule type" value="Genomic_DNA"/>
</dbReference>
<accession>A0AAP2DGL6</accession>
<feature type="domain" description="Cyclic nucleotide-binding" evidence="1">
    <location>
        <begin position="12"/>
        <end position="115"/>
    </location>
</feature>
<dbReference type="PROSITE" id="PS50042">
    <property type="entry name" value="CNMP_BINDING_3"/>
    <property type="match status" value="1"/>
</dbReference>
<dbReference type="Gene3D" id="2.60.120.10">
    <property type="entry name" value="Jelly Rolls"/>
    <property type="match status" value="1"/>
</dbReference>
<organism evidence="2 3">
    <name type="scientific">Dawidia soli</name>
    <dbReference type="NCBI Taxonomy" id="2782352"/>
    <lineage>
        <taxon>Bacteria</taxon>
        <taxon>Pseudomonadati</taxon>
        <taxon>Bacteroidota</taxon>
        <taxon>Cytophagia</taxon>
        <taxon>Cytophagales</taxon>
        <taxon>Chryseotaleaceae</taxon>
        <taxon>Dawidia</taxon>
    </lineage>
</organism>
<dbReference type="InterPro" id="IPR000595">
    <property type="entry name" value="cNMP-bd_dom"/>
</dbReference>
<dbReference type="Proteomes" id="UP001319180">
    <property type="component" value="Unassembled WGS sequence"/>
</dbReference>
<proteinExistence type="predicted"/>
<protein>
    <submittedName>
        <fullName evidence="2">Crp/Fnr family transcriptional regulator</fullName>
    </submittedName>
</protein>
<dbReference type="SMART" id="SM00100">
    <property type="entry name" value="cNMP"/>
    <property type="match status" value="1"/>
</dbReference>
<keyword evidence="3" id="KW-1185">Reference proteome</keyword>
<dbReference type="SUPFAM" id="SSF51206">
    <property type="entry name" value="cAMP-binding domain-like"/>
    <property type="match status" value="1"/>
</dbReference>